<keyword evidence="3" id="KW-1185">Reference proteome</keyword>
<dbReference type="EMBL" id="WWCV01000040">
    <property type="protein sequence ID" value="MYN19106.1"/>
    <property type="molecule type" value="Genomic_DNA"/>
</dbReference>
<name>A0A845HRR5_9BURK</name>
<evidence type="ECO:0000313" key="3">
    <source>
        <dbReference type="Proteomes" id="UP000484875"/>
    </source>
</evidence>
<evidence type="ECO:0000259" key="1">
    <source>
        <dbReference type="PROSITE" id="PS50943"/>
    </source>
</evidence>
<dbReference type="Gene3D" id="1.10.260.40">
    <property type="entry name" value="lambda repressor-like DNA-binding domains"/>
    <property type="match status" value="1"/>
</dbReference>
<dbReference type="AlphaFoldDB" id="A0A845HRR5"/>
<dbReference type="InterPro" id="IPR001387">
    <property type="entry name" value="Cro/C1-type_HTH"/>
</dbReference>
<dbReference type="Pfam" id="PF01381">
    <property type="entry name" value="HTH_3"/>
    <property type="match status" value="1"/>
</dbReference>
<dbReference type="CDD" id="cd00093">
    <property type="entry name" value="HTH_XRE"/>
    <property type="match status" value="1"/>
</dbReference>
<proteinExistence type="predicted"/>
<dbReference type="PROSITE" id="PS50943">
    <property type="entry name" value="HTH_CROC1"/>
    <property type="match status" value="1"/>
</dbReference>
<evidence type="ECO:0000313" key="2">
    <source>
        <dbReference type="EMBL" id="MYN19106.1"/>
    </source>
</evidence>
<dbReference type="Proteomes" id="UP000484875">
    <property type="component" value="Unassembled WGS sequence"/>
</dbReference>
<protein>
    <submittedName>
        <fullName evidence="2">Helix-turn-helix domain-containing protein</fullName>
    </submittedName>
</protein>
<reference evidence="2 3" key="1">
    <citation type="submission" date="2019-12" db="EMBL/GenBank/DDBJ databases">
        <title>Novel species isolated from a subtropical stream in China.</title>
        <authorList>
            <person name="Lu H."/>
        </authorList>
    </citation>
    <scope>NUCLEOTIDE SEQUENCE [LARGE SCALE GENOMIC DNA]</scope>
    <source>
        <strain evidence="2 3">FT107W</strain>
    </source>
</reference>
<sequence>MCCCATTSKWKSPAAAPPSSKAWRACEFEADQPQLATITGISKATLRAIEADRLELTLEQATVLAKALQVTPAILMATGSDASNKSAA</sequence>
<dbReference type="GO" id="GO:0003677">
    <property type="term" value="F:DNA binding"/>
    <property type="evidence" value="ECO:0007669"/>
    <property type="project" value="InterPro"/>
</dbReference>
<dbReference type="InterPro" id="IPR010982">
    <property type="entry name" value="Lambda_DNA-bd_dom_sf"/>
</dbReference>
<organism evidence="2 3">
    <name type="scientific">Duganella vulcania</name>
    <dbReference type="NCBI Taxonomy" id="2692166"/>
    <lineage>
        <taxon>Bacteria</taxon>
        <taxon>Pseudomonadati</taxon>
        <taxon>Pseudomonadota</taxon>
        <taxon>Betaproteobacteria</taxon>
        <taxon>Burkholderiales</taxon>
        <taxon>Oxalobacteraceae</taxon>
        <taxon>Telluria group</taxon>
        <taxon>Duganella</taxon>
    </lineage>
</organism>
<feature type="domain" description="HTH cro/C1-type" evidence="1">
    <location>
        <begin position="32"/>
        <end position="75"/>
    </location>
</feature>
<dbReference type="SUPFAM" id="SSF47413">
    <property type="entry name" value="lambda repressor-like DNA-binding domains"/>
    <property type="match status" value="1"/>
</dbReference>
<comment type="caution">
    <text evidence="2">The sequence shown here is derived from an EMBL/GenBank/DDBJ whole genome shotgun (WGS) entry which is preliminary data.</text>
</comment>
<gene>
    <name evidence="2" type="ORF">GTP81_20350</name>
</gene>
<accession>A0A845HRR5</accession>